<accession>A0ABD2YJ71</accession>
<gene>
    <name evidence="4" type="ORF">ACH5RR_031759</name>
</gene>
<keyword evidence="1" id="KW-1133">Transmembrane helix</keyword>
<dbReference type="PANTHER" id="PTHR37735">
    <property type="entry name" value="OS08G0567000 PROTEIN"/>
    <property type="match status" value="1"/>
</dbReference>
<dbReference type="PANTHER" id="PTHR37735:SF1">
    <property type="entry name" value="OS08G0567000 PROTEIN"/>
    <property type="match status" value="1"/>
</dbReference>
<keyword evidence="1" id="KW-0472">Membrane</keyword>
<evidence type="ECO:0000313" key="5">
    <source>
        <dbReference type="Proteomes" id="UP001630127"/>
    </source>
</evidence>
<evidence type="ECO:0000313" key="4">
    <source>
        <dbReference type="EMBL" id="KAL3506377.1"/>
    </source>
</evidence>
<evidence type="ECO:0000259" key="3">
    <source>
        <dbReference type="Pfam" id="PF25070"/>
    </source>
</evidence>
<protein>
    <recommendedName>
        <fullName evidence="3">DUF7794 domain-containing protein</fullName>
    </recommendedName>
</protein>
<dbReference type="Pfam" id="PF25070">
    <property type="entry name" value="DUF7794"/>
    <property type="match status" value="1"/>
</dbReference>
<keyword evidence="1" id="KW-0812">Transmembrane</keyword>
<evidence type="ECO:0000256" key="2">
    <source>
        <dbReference type="SAM" id="SignalP"/>
    </source>
</evidence>
<name>A0ABD2YJ71_9GENT</name>
<feature type="transmembrane region" description="Helical" evidence="1">
    <location>
        <begin position="346"/>
        <end position="366"/>
    </location>
</feature>
<reference evidence="4 5" key="1">
    <citation type="submission" date="2024-11" db="EMBL/GenBank/DDBJ databases">
        <title>A near-complete genome assembly of Cinchona calisaya.</title>
        <authorList>
            <person name="Lian D.C."/>
            <person name="Zhao X.W."/>
            <person name="Wei L."/>
        </authorList>
    </citation>
    <scope>NUCLEOTIDE SEQUENCE [LARGE SCALE GENOMIC DNA]</scope>
    <source>
        <tissue evidence="4">Nenye</tissue>
    </source>
</reference>
<dbReference type="EMBL" id="JBJUIK010000013">
    <property type="protein sequence ID" value="KAL3506377.1"/>
    <property type="molecule type" value="Genomic_DNA"/>
</dbReference>
<comment type="caution">
    <text evidence="4">The sequence shown here is derived from an EMBL/GenBank/DDBJ whole genome shotgun (WGS) entry which is preliminary data.</text>
</comment>
<evidence type="ECO:0000256" key="1">
    <source>
        <dbReference type="SAM" id="Phobius"/>
    </source>
</evidence>
<feature type="chain" id="PRO_5044759664" description="DUF7794 domain-containing protein" evidence="2">
    <location>
        <begin position="31"/>
        <end position="383"/>
    </location>
</feature>
<proteinExistence type="predicted"/>
<keyword evidence="2" id="KW-0732">Signal</keyword>
<organism evidence="4 5">
    <name type="scientific">Cinchona calisaya</name>
    <dbReference type="NCBI Taxonomy" id="153742"/>
    <lineage>
        <taxon>Eukaryota</taxon>
        <taxon>Viridiplantae</taxon>
        <taxon>Streptophyta</taxon>
        <taxon>Embryophyta</taxon>
        <taxon>Tracheophyta</taxon>
        <taxon>Spermatophyta</taxon>
        <taxon>Magnoliopsida</taxon>
        <taxon>eudicotyledons</taxon>
        <taxon>Gunneridae</taxon>
        <taxon>Pentapetalae</taxon>
        <taxon>asterids</taxon>
        <taxon>lamiids</taxon>
        <taxon>Gentianales</taxon>
        <taxon>Rubiaceae</taxon>
        <taxon>Cinchonoideae</taxon>
        <taxon>Cinchoneae</taxon>
        <taxon>Cinchona</taxon>
    </lineage>
</organism>
<dbReference type="Proteomes" id="UP001630127">
    <property type="component" value="Unassembled WGS sequence"/>
</dbReference>
<sequence>MDRQNPSIAALILPLILSLLSLQSLINVEAASVIFLDSPTHQYLRSPSDPHALTQTDSMLLPEVGAAVSVLLGFAPPSTLSAASSSKLNKVLMPNPFDRPHAVFALEVRGIEDSQLVDRGNNVFGSSLKSTVIVGESKADIQLPDEDEVSVISLNDLPTLESDALSSDKELLEFASFLGGSYASNDLPLNGELTIPLAGDDFLRLDMSKKAERVFINSLVELLRKVERAMVMLEDLSGSGQKLSELITGTFDGIKALQEHFGTEGVAQQGVELFAISVPKIFDYLQARYKGQIVGVIFNGEAPDSESKKLLNMVIASRPSPRWLEETKIPINSTLVSEVLLVRRTIAWITGILLIIATLLGVYFLLYMPLTRDTLLYSNVKFD</sequence>
<keyword evidence="5" id="KW-1185">Reference proteome</keyword>
<dbReference type="AlphaFoldDB" id="A0ABD2YJ71"/>
<dbReference type="InterPro" id="IPR056696">
    <property type="entry name" value="DUF7794"/>
</dbReference>
<feature type="signal peptide" evidence="2">
    <location>
        <begin position="1"/>
        <end position="30"/>
    </location>
</feature>
<feature type="domain" description="DUF7794" evidence="3">
    <location>
        <begin position="30"/>
        <end position="299"/>
    </location>
</feature>